<dbReference type="VEuPathDB" id="FungiDB:H257_12050"/>
<evidence type="ECO:0000313" key="3">
    <source>
        <dbReference type="Proteomes" id="UP000469452"/>
    </source>
</evidence>
<feature type="non-terminal residue" evidence="2">
    <location>
        <position position="106"/>
    </location>
</feature>
<dbReference type="Proteomes" id="UP000469452">
    <property type="component" value="Unassembled WGS sequence"/>
</dbReference>
<dbReference type="EMBL" id="VJMI01000462">
    <property type="protein sequence ID" value="KAF0776066.1"/>
    <property type="molecule type" value="Genomic_DNA"/>
</dbReference>
<proteinExistence type="predicted"/>
<dbReference type="SUPFAM" id="SSF56672">
    <property type="entry name" value="DNA/RNA polymerases"/>
    <property type="match status" value="1"/>
</dbReference>
<evidence type="ECO:0000313" key="2">
    <source>
        <dbReference type="EMBL" id="KAF0776066.1"/>
    </source>
</evidence>
<feature type="signal peptide" evidence="1">
    <location>
        <begin position="1"/>
        <end position="21"/>
    </location>
</feature>
<name>A0A6A5AUR7_APHAT</name>
<dbReference type="AlphaFoldDB" id="A0A6A5AUR7"/>
<keyword evidence="1" id="KW-0732">Signal</keyword>
<gene>
    <name evidence="2" type="ORF">AaE_000234</name>
</gene>
<reference evidence="2 3" key="1">
    <citation type="submission" date="2019-06" db="EMBL/GenBank/DDBJ databases">
        <title>Genomics analysis of Aphanomyces spp. identifies a new class of oomycete effector associated with host adaptation.</title>
        <authorList>
            <person name="Gaulin E."/>
        </authorList>
    </citation>
    <scope>NUCLEOTIDE SEQUENCE [LARGE SCALE GENOMIC DNA]</scope>
    <source>
        <strain evidence="2 3">E</strain>
    </source>
</reference>
<dbReference type="InterPro" id="IPR051320">
    <property type="entry name" value="Viral_Replic_Matur_Polypro"/>
</dbReference>
<protein>
    <recommendedName>
        <fullName evidence="4">Reverse transcriptase domain-containing protein</fullName>
    </recommendedName>
</protein>
<evidence type="ECO:0008006" key="4">
    <source>
        <dbReference type="Google" id="ProtNLM"/>
    </source>
</evidence>
<evidence type="ECO:0000256" key="1">
    <source>
        <dbReference type="SAM" id="SignalP"/>
    </source>
</evidence>
<dbReference type="InterPro" id="IPR043502">
    <property type="entry name" value="DNA/RNA_pol_sf"/>
</dbReference>
<organism evidence="2 3">
    <name type="scientific">Aphanomyces astaci</name>
    <name type="common">Crayfish plague agent</name>
    <dbReference type="NCBI Taxonomy" id="112090"/>
    <lineage>
        <taxon>Eukaryota</taxon>
        <taxon>Sar</taxon>
        <taxon>Stramenopiles</taxon>
        <taxon>Oomycota</taxon>
        <taxon>Saprolegniomycetes</taxon>
        <taxon>Saprolegniales</taxon>
        <taxon>Verrucalvaceae</taxon>
        <taxon>Aphanomyces</taxon>
    </lineage>
</organism>
<dbReference type="PANTHER" id="PTHR33064">
    <property type="entry name" value="POL PROTEIN"/>
    <property type="match status" value="1"/>
</dbReference>
<dbReference type="PANTHER" id="PTHR33064:SF37">
    <property type="entry name" value="RIBONUCLEASE H"/>
    <property type="match status" value="1"/>
</dbReference>
<accession>A0A6A5AUR7</accession>
<feature type="chain" id="PRO_5025517729" description="Reverse transcriptase domain-containing protein" evidence="1">
    <location>
        <begin position="22"/>
        <end position="106"/>
    </location>
</feature>
<dbReference type="InterPro" id="IPR043128">
    <property type="entry name" value="Rev_trsase/Diguanyl_cyclase"/>
</dbReference>
<dbReference type="Gene3D" id="3.30.70.270">
    <property type="match status" value="1"/>
</dbReference>
<sequence length="106" mass="11782">MFADLLFKGLLAWLDDMLGYAETPEDLLDHVLTICSSFGLKLNPKKYDFFLTKAVWCGKVVSTEGVYHSPTRIQGLCALAPPATAADLQQFVCATNWMRSSIPCYT</sequence>
<comment type="caution">
    <text evidence="2">The sequence shown here is derived from an EMBL/GenBank/DDBJ whole genome shotgun (WGS) entry which is preliminary data.</text>
</comment>